<dbReference type="PROSITE" id="PS00108">
    <property type="entry name" value="PROTEIN_KINASE_ST"/>
    <property type="match status" value="1"/>
</dbReference>
<dbReference type="SUPFAM" id="SSF56112">
    <property type="entry name" value="Protein kinase-like (PK-like)"/>
    <property type="match status" value="1"/>
</dbReference>
<dbReference type="AlphaFoldDB" id="A0AAD8XVM4"/>
<feature type="active site" description="Proton acceptor" evidence="6">
    <location>
        <position position="107"/>
    </location>
</feature>
<evidence type="ECO:0000256" key="3">
    <source>
        <dbReference type="ARBA" id="ARBA00022741"/>
    </source>
</evidence>
<dbReference type="InterPro" id="IPR000719">
    <property type="entry name" value="Prot_kinase_dom"/>
</dbReference>
<dbReference type="EC" id="2.7.11.-" evidence="10"/>
<dbReference type="PROSITE" id="PS50011">
    <property type="entry name" value="PROTEIN_KINASE_DOM"/>
    <property type="match status" value="1"/>
</dbReference>
<evidence type="ECO:0000256" key="1">
    <source>
        <dbReference type="ARBA" id="ARBA00022527"/>
    </source>
</evidence>
<keyword evidence="4 10" id="KW-0418">Kinase</keyword>
<reference evidence="10" key="1">
    <citation type="submission" date="2023-06" db="EMBL/GenBank/DDBJ databases">
        <title>Survivors Of The Sea: Transcriptome response of Skeletonema marinoi to long-term dormancy.</title>
        <authorList>
            <person name="Pinder M.I.M."/>
            <person name="Kourtchenko O."/>
            <person name="Robertson E.K."/>
            <person name="Larsson T."/>
            <person name="Maumus F."/>
            <person name="Osuna-Cruz C.M."/>
            <person name="Vancaester E."/>
            <person name="Stenow R."/>
            <person name="Vandepoele K."/>
            <person name="Ploug H."/>
            <person name="Bruchert V."/>
            <person name="Godhe A."/>
            <person name="Topel M."/>
        </authorList>
    </citation>
    <scope>NUCLEOTIDE SEQUENCE</scope>
    <source>
        <strain evidence="10">R05AC</strain>
    </source>
</reference>
<keyword evidence="2 10" id="KW-0808">Transferase</keyword>
<evidence type="ECO:0000256" key="4">
    <source>
        <dbReference type="ARBA" id="ARBA00022777"/>
    </source>
</evidence>
<keyword evidence="5 7" id="KW-0067">ATP-binding</keyword>
<keyword evidence="3 7" id="KW-0547">Nucleotide-binding</keyword>
<dbReference type="Pfam" id="PF00069">
    <property type="entry name" value="Pkinase"/>
    <property type="match status" value="2"/>
</dbReference>
<sequence length="239" mass="27135">MVKKKIDLEATKHMRREIDLLSDVSHRSIIDLKAAYEDGDHLYMVTEQCDGGELYQYVVDRVKTIKNSKTGKTEYKVCVNKATAAAIVREVVDAMAYLHEHNIVHRDLKLENIFVKADATMDTDTPTEATHSCDLWSIGILAYALLSAKPPFHGKNDNETYTAIKKGEYTFPSCDWDGISEEAKDFIRHLLVMDAMQRPSAVELRKHPWIKDALKNDQGISNSKRKRGGFFKKVFGGKN</sequence>
<dbReference type="PANTHER" id="PTHR24350">
    <property type="entry name" value="SERINE/THREONINE-PROTEIN KINASE IAL-RELATED"/>
    <property type="match status" value="1"/>
</dbReference>
<proteinExistence type="predicted"/>
<evidence type="ECO:0000313" key="10">
    <source>
        <dbReference type="EMBL" id="KAK1734537.1"/>
    </source>
</evidence>
<protein>
    <submittedName>
        <fullName evidence="10">Serine/threonine-protein kinase</fullName>
        <ecNumber evidence="10">2.7.11.-</ecNumber>
    </submittedName>
</protein>
<name>A0AAD8XVM4_9STRA</name>
<evidence type="ECO:0000259" key="9">
    <source>
        <dbReference type="PROSITE" id="PS50011"/>
    </source>
</evidence>
<feature type="cross-link" description="Glycyl lysine isopeptide (Lys-Gly) (interchain with G-Cter in SUMO2)" evidence="8">
    <location>
        <position position="109"/>
    </location>
</feature>
<dbReference type="Proteomes" id="UP001224775">
    <property type="component" value="Unassembled WGS sequence"/>
</dbReference>
<organism evidence="10 11">
    <name type="scientific">Skeletonema marinoi</name>
    <dbReference type="NCBI Taxonomy" id="267567"/>
    <lineage>
        <taxon>Eukaryota</taxon>
        <taxon>Sar</taxon>
        <taxon>Stramenopiles</taxon>
        <taxon>Ochrophyta</taxon>
        <taxon>Bacillariophyta</taxon>
        <taxon>Coscinodiscophyceae</taxon>
        <taxon>Thalassiosirophycidae</taxon>
        <taxon>Thalassiosirales</taxon>
        <taxon>Skeletonemataceae</taxon>
        <taxon>Skeletonema</taxon>
        <taxon>Skeletonema marinoi-dohrnii complex</taxon>
    </lineage>
</organism>
<evidence type="ECO:0000313" key="11">
    <source>
        <dbReference type="Proteomes" id="UP001224775"/>
    </source>
</evidence>
<gene>
    <name evidence="10" type="ORF">QTG54_014785</name>
</gene>
<comment type="caution">
    <text evidence="10">The sequence shown here is derived from an EMBL/GenBank/DDBJ whole genome shotgun (WGS) entry which is preliminary data.</text>
</comment>
<dbReference type="EMBL" id="JATAAI010000038">
    <property type="protein sequence ID" value="KAK1734537.1"/>
    <property type="molecule type" value="Genomic_DNA"/>
</dbReference>
<dbReference type="GO" id="GO:0004674">
    <property type="term" value="F:protein serine/threonine kinase activity"/>
    <property type="evidence" value="ECO:0007669"/>
    <property type="project" value="UniProtKB-KW"/>
</dbReference>
<evidence type="ECO:0000256" key="2">
    <source>
        <dbReference type="ARBA" id="ARBA00022679"/>
    </source>
</evidence>
<dbReference type="Gene3D" id="1.10.510.10">
    <property type="entry name" value="Transferase(Phosphotransferase) domain 1"/>
    <property type="match status" value="2"/>
</dbReference>
<keyword evidence="1" id="KW-0723">Serine/threonine-protein kinase</keyword>
<dbReference type="SMART" id="SM00220">
    <property type="entry name" value="S_TKc"/>
    <property type="match status" value="1"/>
</dbReference>
<dbReference type="InterPro" id="IPR008271">
    <property type="entry name" value="Ser/Thr_kinase_AS"/>
</dbReference>
<evidence type="ECO:0000256" key="7">
    <source>
        <dbReference type="PIRSR" id="PIRSR630616-2"/>
    </source>
</evidence>
<dbReference type="GO" id="GO:0005524">
    <property type="term" value="F:ATP binding"/>
    <property type="evidence" value="ECO:0007669"/>
    <property type="project" value="UniProtKB-KW"/>
</dbReference>
<feature type="domain" description="Protein kinase" evidence="9">
    <location>
        <begin position="1"/>
        <end position="210"/>
    </location>
</feature>
<accession>A0AAD8XVM4</accession>
<dbReference type="InterPro" id="IPR011009">
    <property type="entry name" value="Kinase-like_dom_sf"/>
</dbReference>
<feature type="binding site" evidence="7">
    <location>
        <begin position="111"/>
        <end position="112"/>
    </location>
    <ligand>
        <name>ATP</name>
        <dbReference type="ChEBI" id="CHEBI:30616"/>
    </ligand>
</feature>
<evidence type="ECO:0000256" key="5">
    <source>
        <dbReference type="ARBA" id="ARBA00022840"/>
    </source>
</evidence>
<evidence type="ECO:0000256" key="8">
    <source>
        <dbReference type="PIRSR" id="PIRSR630616-3"/>
    </source>
</evidence>
<dbReference type="InterPro" id="IPR030616">
    <property type="entry name" value="Aur-like"/>
</dbReference>
<keyword evidence="11" id="KW-1185">Reference proteome</keyword>
<evidence type="ECO:0000256" key="6">
    <source>
        <dbReference type="PIRSR" id="PIRSR630616-1"/>
    </source>
</evidence>